<organism evidence="2 3">
    <name type="scientific">Paenibacillus farraposensis</name>
    <dbReference type="NCBI Taxonomy" id="2807095"/>
    <lineage>
        <taxon>Bacteria</taxon>
        <taxon>Bacillati</taxon>
        <taxon>Bacillota</taxon>
        <taxon>Bacilli</taxon>
        <taxon>Bacillales</taxon>
        <taxon>Paenibacillaceae</taxon>
        <taxon>Paenibacillus</taxon>
    </lineage>
</organism>
<dbReference type="SUPFAM" id="SSF52317">
    <property type="entry name" value="Class I glutamine amidotransferase-like"/>
    <property type="match status" value="1"/>
</dbReference>
<keyword evidence="3" id="KW-1185">Reference proteome</keyword>
<dbReference type="PANTHER" id="PTHR42695:SF5">
    <property type="entry name" value="GLUTAMINE AMIDOTRANSFERASE YLR126C-RELATED"/>
    <property type="match status" value="1"/>
</dbReference>
<reference evidence="3" key="1">
    <citation type="journal article" date="2019" name="Int. J. Syst. Evol. Microbiol.">
        <title>The Global Catalogue of Microorganisms (GCM) 10K type strain sequencing project: providing services to taxonomists for standard genome sequencing and annotation.</title>
        <authorList>
            <consortium name="The Broad Institute Genomics Platform"/>
            <consortium name="The Broad Institute Genome Sequencing Center for Infectious Disease"/>
            <person name="Wu L."/>
            <person name="Ma J."/>
        </authorList>
    </citation>
    <scope>NUCLEOTIDE SEQUENCE [LARGE SCALE GENOMIC DNA]</scope>
    <source>
        <strain evidence="3">CCM 9147</strain>
    </source>
</reference>
<gene>
    <name evidence="2" type="ORF">ACFQ5D_16660</name>
</gene>
<comment type="caution">
    <text evidence="2">The sequence shown here is derived from an EMBL/GenBank/DDBJ whole genome shotgun (WGS) entry which is preliminary data.</text>
</comment>
<dbReference type="InterPro" id="IPR044992">
    <property type="entry name" value="ChyE-like"/>
</dbReference>
<evidence type="ECO:0000313" key="3">
    <source>
        <dbReference type="Proteomes" id="UP001597340"/>
    </source>
</evidence>
<proteinExistence type="predicted"/>
<accession>A0ABW4DJA0</accession>
<dbReference type="RefSeq" id="WP_229525798.1">
    <property type="nucleotide sequence ID" value="NZ_JAFFQR010000105.1"/>
</dbReference>
<dbReference type="InterPro" id="IPR029062">
    <property type="entry name" value="Class_I_gatase-like"/>
</dbReference>
<dbReference type="NCBIfam" id="NF006098">
    <property type="entry name" value="PRK08250.1"/>
    <property type="match status" value="1"/>
</dbReference>
<evidence type="ECO:0000259" key="1">
    <source>
        <dbReference type="Pfam" id="PF00117"/>
    </source>
</evidence>
<evidence type="ECO:0000313" key="2">
    <source>
        <dbReference type="EMBL" id="MFD1462985.1"/>
    </source>
</evidence>
<name>A0ABW4DJA0_9BACL</name>
<dbReference type="CDD" id="cd01741">
    <property type="entry name" value="GATase1_1"/>
    <property type="match status" value="1"/>
</dbReference>
<protein>
    <submittedName>
        <fullName evidence="2">Type 1 glutamine amidotransferase</fullName>
    </submittedName>
</protein>
<dbReference type="PANTHER" id="PTHR42695">
    <property type="entry name" value="GLUTAMINE AMIDOTRANSFERASE YLR126C-RELATED"/>
    <property type="match status" value="1"/>
</dbReference>
<dbReference type="Gene3D" id="3.40.50.880">
    <property type="match status" value="1"/>
</dbReference>
<feature type="domain" description="Glutamine amidotransferase" evidence="1">
    <location>
        <begin position="43"/>
        <end position="185"/>
    </location>
</feature>
<dbReference type="PROSITE" id="PS51273">
    <property type="entry name" value="GATASE_TYPE_1"/>
    <property type="match status" value="1"/>
</dbReference>
<dbReference type="EMBL" id="JBHTNZ010000025">
    <property type="protein sequence ID" value="MFD1462985.1"/>
    <property type="molecule type" value="Genomic_DNA"/>
</dbReference>
<sequence>MHIHFIVHELFEGPGALKTWAEARGFSTGYSKVYAGEALPLAVEEMDLLVVLGGPQSPSTTTEECSHFDATAEINLIDRCIKAGKAVLGICLGAQLIGEALGAPFEHSPNKEIGCFPITLTEEGKRNRKFSHFGDTLLVGHWHNDMPGLTEDCSIIAYSEGCPRQIIQYQELVYGFQCHMEFNNELMELLIEHSAAELSEFSDHVFVRQPEQLMNNNFKEMNEKLFLFLDELVSNLSK</sequence>
<keyword evidence="2" id="KW-0315">Glutamine amidotransferase</keyword>
<dbReference type="Proteomes" id="UP001597340">
    <property type="component" value="Unassembled WGS sequence"/>
</dbReference>
<dbReference type="InterPro" id="IPR017926">
    <property type="entry name" value="GATASE"/>
</dbReference>
<dbReference type="Pfam" id="PF00117">
    <property type="entry name" value="GATase"/>
    <property type="match status" value="1"/>
</dbReference>